<reference evidence="1" key="1">
    <citation type="submission" date="2021-06" db="EMBL/GenBank/DDBJ databases">
        <authorList>
            <person name="Kallberg Y."/>
            <person name="Tangrot J."/>
            <person name="Rosling A."/>
        </authorList>
    </citation>
    <scope>NUCLEOTIDE SEQUENCE</scope>
    <source>
        <strain evidence="1">CL551</strain>
    </source>
</reference>
<accession>A0A9N9BJA4</accession>
<sequence>MAIASFLIFVSLDQQQLLFDIVGSDKDKFCIKHKQPEMIDI</sequence>
<evidence type="ECO:0000313" key="1">
    <source>
        <dbReference type="EMBL" id="CAG8570716.1"/>
    </source>
</evidence>
<dbReference type="Proteomes" id="UP000789342">
    <property type="component" value="Unassembled WGS sequence"/>
</dbReference>
<keyword evidence="2" id="KW-1185">Reference proteome</keyword>
<gene>
    <name evidence="1" type="ORF">AMORRO_LOCUS6454</name>
</gene>
<evidence type="ECO:0000313" key="2">
    <source>
        <dbReference type="Proteomes" id="UP000789342"/>
    </source>
</evidence>
<protein>
    <submittedName>
        <fullName evidence="1">5119_t:CDS:1</fullName>
    </submittedName>
</protein>
<organism evidence="1 2">
    <name type="scientific">Acaulospora morrowiae</name>
    <dbReference type="NCBI Taxonomy" id="94023"/>
    <lineage>
        <taxon>Eukaryota</taxon>
        <taxon>Fungi</taxon>
        <taxon>Fungi incertae sedis</taxon>
        <taxon>Mucoromycota</taxon>
        <taxon>Glomeromycotina</taxon>
        <taxon>Glomeromycetes</taxon>
        <taxon>Diversisporales</taxon>
        <taxon>Acaulosporaceae</taxon>
        <taxon>Acaulospora</taxon>
    </lineage>
</organism>
<comment type="caution">
    <text evidence="1">The sequence shown here is derived from an EMBL/GenBank/DDBJ whole genome shotgun (WGS) entry which is preliminary data.</text>
</comment>
<dbReference type="EMBL" id="CAJVPV010004311">
    <property type="protein sequence ID" value="CAG8570716.1"/>
    <property type="molecule type" value="Genomic_DNA"/>
</dbReference>
<dbReference type="OrthoDB" id="10488692at2759"/>
<dbReference type="AlphaFoldDB" id="A0A9N9BJA4"/>
<proteinExistence type="predicted"/>
<name>A0A9N9BJA4_9GLOM</name>